<dbReference type="GO" id="GO:0045892">
    <property type="term" value="P:negative regulation of DNA-templated transcription"/>
    <property type="evidence" value="ECO:0007669"/>
    <property type="project" value="UniProtKB-ARBA"/>
</dbReference>
<evidence type="ECO:0000256" key="4">
    <source>
        <dbReference type="PROSITE-ProRule" id="PRU00335"/>
    </source>
</evidence>
<reference evidence="6 7" key="1">
    <citation type="submission" date="2020-07" db="EMBL/GenBank/DDBJ databases">
        <title>Characterization and genome sequencing of isolate MD1, a novel member within the family Lachnospiraceae.</title>
        <authorList>
            <person name="Rettenmaier R."/>
            <person name="Di Bello L."/>
            <person name="Zinser C."/>
            <person name="Scheitz K."/>
            <person name="Liebl W."/>
            <person name="Zverlov V."/>
        </authorList>
    </citation>
    <scope>NUCLEOTIDE SEQUENCE [LARGE SCALE GENOMIC DNA]</scope>
    <source>
        <strain evidence="6 7">MD1</strain>
    </source>
</reference>
<keyword evidence="7" id="KW-1185">Reference proteome</keyword>
<dbReference type="PANTHER" id="PTHR43479:SF11">
    <property type="entry name" value="ACREF_ENVCD OPERON REPRESSOR-RELATED"/>
    <property type="match status" value="1"/>
</dbReference>
<feature type="DNA-binding region" description="H-T-H motif" evidence="4">
    <location>
        <begin position="31"/>
        <end position="50"/>
    </location>
</feature>
<name>A0A839K0G9_9FIRM</name>
<dbReference type="Gene3D" id="1.10.357.10">
    <property type="entry name" value="Tetracycline Repressor, domain 2"/>
    <property type="match status" value="1"/>
</dbReference>
<keyword evidence="2 4" id="KW-0238">DNA-binding</keyword>
<proteinExistence type="predicted"/>
<evidence type="ECO:0000256" key="2">
    <source>
        <dbReference type="ARBA" id="ARBA00023125"/>
    </source>
</evidence>
<keyword evidence="3" id="KW-0804">Transcription</keyword>
<dbReference type="InterPro" id="IPR023772">
    <property type="entry name" value="DNA-bd_HTH_TetR-type_CS"/>
</dbReference>
<accession>A0A839K0G9</accession>
<dbReference type="GO" id="GO:0003677">
    <property type="term" value="F:DNA binding"/>
    <property type="evidence" value="ECO:0007669"/>
    <property type="project" value="UniProtKB-UniRule"/>
</dbReference>
<dbReference type="PROSITE" id="PS01081">
    <property type="entry name" value="HTH_TETR_1"/>
    <property type="match status" value="1"/>
</dbReference>
<dbReference type="InterPro" id="IPR001647">
    <property type="entry name" value="HTH_TetR"/>
</dbReference>
<dbReference type="InterPro" id="IPR009057">
    <property type="entry name" value="Homeodomain-like_sf"/>
</dbReference>
<dbReference type="SUPFAM" id="SSF46689">
    <property type="entry name" value="Homeodomain-like"/>
    <property type="match status" value="1"/>
</dbReference>
<dbReference type="Proteomes" id="UP000574276">
    <property type="component" value="Unassembled WGS sequence"/>
</dbReference>
<evidence type="ECO:0000313" key="7">
    <source>
        <dbReference type="Proteomes" id="UP000574276"/>
    </source>
</evidence>
<dbReference type="PRINTS" id="PR00455">
    <property type="entry name" value="HTHTETR"/>
</dbReference>
<evidence type="ECO:0000313" key="6">
    <source>
        <dbReference type="EMBL" id="MBB2182927.1"/>
    </source>
</evidence>
<evidence type="ECO:0000256" key="3">
    <source>
        <dbReference type="ARBA" id="ARBA00023163"/>
    </source>
</evidence>
<evidence type="ECO:0000259" key="5">
    <source>
        <dbReference type="PROSITE" id="PS50977"/>
    </source>
</evidence>
<dbReference type="FunFam" id="1.10.10.60:FF:000141">
    <property type="entry name" value="TetR family transcriptional regulator"/>
    <property type="match status" value="1"/>
</dbReference>
<gene>
    <name evidence="6" type="ORF">H0486_08560</name>
</gene>
<dbReference type="AlphaFoldDB" id="A0A839K0G9"/>
<dbReference type="EMBL" id="JACEGA010000001">
    <property type="protein sequence ID" value="MBB2182927.1"/>
    <property type="molecule type" value="Genomic_DNA"/>
</dbReference>
<dbReference type="InterPro" id="IPR049149">
    <property type="entry name" value="TetR/AcrR_C"/>
</dbReference>
<dbReference type="Pfam" id="PF00440">
    <property type="entry name" value="TetR_N"/>
    <property type="match status" value="1"/>
</dbReference>
<organism evidence="6 7">
    <name type="scientific">Variimorphobacter saccharofermentans</name>
    <dbReference type="NCBI Taxonomy" id="2755051"/>
    <lineage>
        <taxon>Bacteria</taxon>
        <taxon>Bacillati</taxon>
        <taxon>Bacillota</taxon>
        <taxon>Clostridia</taxon>
        <taxon>Lachnospirales</taxon>
        <taxon>Lachnospiraceae</taxon>
        <taxon>Variimorphobacter</taxon>
    </lineage>
</organism>
<dbReference type="PROSITE" id="PS50977">
    <property type="entry name" value="HTH_TETR_2"/>
    <property type="match status" value="1"/>
</dbReference>
<evidence type="ECO:0000256" key="1">
    <source>
        <dbReference type="ARBA" id="ARBA00023015"/>
    </source>
</evidence>
<sequence>MRVIKEYDERRSEIIDTAEQLFETKGYDKCTVNDILKKVGIAKGTFYYYFKSKEEVMDAIVAKYTDIITSRAEAVLQKKDMSPEEKLMDLFMAMRIEEKANSVELDSLHKPENALFHQKVLSQTVTAMAPILEKLIKEGNEKKVWHSKYPLQYMQIFLAASLTLLDEGIFVMDEDSKHSIMEALFSMLEKMLELPEGYCMQLLLKKSAESENMDGMK</sequence>
<dbReference type="PANTHER" id="PTHR43479">
    <property type="entry name" value="ACREF/ENVCD OPERON REPRESSOR-RELATED"/>
    <property type="match status" value="1"/>
</dbReference>
<protein>
    <submittedName>
        <fullName evidence="6">TetR/AcrR family transcriptional regulator</fullName>
    </submittedName>
</protein>
<dbReference type="Pfam" id="PF21303">
    <property type="entry name" value="TetR_C_39"/>
    <property type="match status" value="1"/>
</dbReference>
<keyword evidence="1" id="KW-0805">Transcription regulation</keyword>
<feature type="domain" description="HTH tetR-type" evidence="5">
    <location>
        <begin position="8"/>
        <end position="68"/>
    </location>
</feature>
<comment type="caution">
    <text evidence="6">The sequence shown here is derived from an EMBL/GenBank/DDBJ whole genome shotgun (WGS) entry which is preliminary data.</text>
</comment>
<dbReference type="InterPro" id="IPR050624">
    <property type="entry name" value="HTH-type_Tx_Regulator"/>
</dbReference>
<dbReference type="RefSeq" id="WP_228352615.1">
    <property type="nucleotide sequence ID" value="NZ_JACEGA010000001.1"/>
</dbReference>